<dbReference type="Proteomes" id="UP000008718">
    <property type="component" value="Chromosome"/>
</dbReference>
<name>E4T3Q6_PALPW</name>
<organism evidence="1 2">
    <name type="scientific">Paludibacter propionicigenes (strain DSM 17365 / JCM 13257 / WB4)</name>
    <dbReference type="NCBI Taxonomy" id="694427"/>
    <lineage>
        <taxon>Bacteria</taxon>
        <taxon>Pseudomonadati</taxon>
        <taxon>Bacteroidota</taxon>
        <taxon>Bacteroidia</taxon>
        <taxon>Bacteroidales</taxon>
        <taxon>Paludibacteraceae</taxon>
        <taxon>Paludibacter</taxon>
    </lineage>
</organism>
<reference key="1">
    <citation type="submission" date="2010-11" db="EMBL/GenBank/DDBJ databases">
        <title>The complete genome of Paludibacter propionicigenes DSM 17365.</title>
        <authorList>
            <consortium name="US DOE Joint Genome Institute (JGI-PGF)"/>
            <person name="Lucas S."/>
            <person name="Copeland A."/>
            <person name="Lapidus A."/>
            <person name="Bruce D."/>
            <person name="Goodwin L."/>
            <person name="Pitluck S."/>
            <person name="Kyrpides N."/>
            <person name="Mavromatis K."/>
            <person name="Ivanova N."/>
            <person name="Munk A.C."/>
            <person name="Brettin T."/>
            <person name="Detter J.C."/>
            <person name="Han C."/>
            <person name="Tapia R."/>
            <person name="Land M."/>
            <person name="Hauser L."/>
            <person name="Markowitz V."/>
            <person name="Cheng J.-F."/>
            <person name="Hugenholtz P."/>
            <person name="Woyke T."/>
            <person name="Wu D."/>
            <person name="Gronow S."/>
            <person name="Wellnitz S."/>
            <person name="Brambilla E."/>
            <person name="Klenk H.-P."/>
            <person name="Eisen J.A."/>
        </authorList>
    </citation>
    <scope>NUCLEOTIDE SEQUENCE</scope>
    <source>
        <strain>WB4</strain>
    </source>
</reference>
<accession>E4T3Q6</accession>
<evidence type="ECO:0000313" key="1">
    <source>
        <dbReference type="EMBL" id="ADQ79350.1"/>
    </source>
</evidence>
<reference evidence="1 2" key="2">
    <citation type="journal article" date="2011" name="Stand. Genomic Sci.">
        <title>Complete genome sequence of Paludibacter propionicigenes type strain (WB4).</title>
        <authorList>
            <person name="Gronow S."/>
            <person name="Munk C."/>
            <person name="Lapidus A."/>
            <person name="Nolan M."/>
            <person name="Lucas S."/>
            <person name="Hammon N."/>
            <person name="Deshpande S."/>
            <person name="Cheng J.F."/>
            <person name="Tapia R."/>
            <person name="Han C."/>
            <person name="Goodwin L."/>
            <person name="Pitluck S."/>
            <person name="Liolios K."/>
            <person name="Ivanova N."/>
            <person name="Mavromatis K."/>
            <person name="Mikhailova N."/>
            <person name="Pati A."/>
            <person name="Chen A."/>
            <person name="Palaniappan K."/>
            <person name="Land M."/>
            <person name="Hauser L."/>
            <person name="Chang Y.J."/>
            <person name="Jeffries C.D."/>
            <person name="Brambilla E."/>
            <person name="Rohde M."/>
            <person name="Goker M."/>
            <person name="Detter J.C."/>
            <person name="Woyke T."/>
            <person name="Bristow J."/>
            <person name="Eisen J.A."/>
            <person name="Markowitz V."/>
            <person name="Hugenholtz P."/>
            <person name="Kyrpides N.C."/>
            <person name="Klenk H.P."/>
        </authorList>
    </citation>
    <scope>NUCLEOTIDE SEQUENCE [LARGE SCALE GENOMIC DNA]</scope>
    <source>
        <strain evidence="2">DSM 17365 / JCM 13257 / WB4</strain>
    </source>
</reference>
<dbReference type="EMBL" id="CP002345">
    <property type="protein sequence ID" value="ADQ79350.1"/>
    <property type="molecule type" value="Genomic_DNA"/>
</dbReference>
<keyword evidence="2" id="KW-1185">Reference proteome</keyword>
<dbReference type="KEGG" id="ppn:Palpr_1203"/>
<protein>
    <submittedName>
        <fullName evidence="1">Uncharacterized protein</fullName>
    </submittedName>
</protein>
<proteinExistence type="predicted"/>
<sequence>MYILNLIYQEIDLFISISYLNVVKFDAFKPFYKIVTYN</sequence>
<dbReference type="AlphaFoldDB" id="E4T3Q6"/>
<evidence type="ECO:0000313" key="2">
    <source>
        <dbReference type="Proteomes" id="UP000008718"/>
    </source>
</evidence>
<gene>
    <name evidence="1" type="ordered locus">Palpr_1203</name>
</gene>
<dbReference type="HOGENOM" id="CLU_3331037_0_0_10"/>